<protein>
    <submittedName>
        <fullName evidence="1">Uncharacterized protein</fullName>
    </submittedName>
</protein>
<sequence length="98" mass="11368">MKALEVEVLEAITTYSNLHSGRTRPQLQMQTFNLNFGLKINQLNSNTRGELDQNLTARLLDRPIRPNRTHAIFLQVGYRFNQSNLHSTFNISHYGRLL</sequence>
<dbReference type="AlphaFoldDB" id="A0A7J7MXZ4"/>
<comment type="caution">
    <text evidence="1">The sequence shown here is derived from an EMBL/GenBank/DDBJ whole genome shotgun (WGS) entry which is preliminary data.</text>
</comment>
<dbReference type="Proteomes" id="UP000541444">
    <property type="component" value="Unassembled WGS sequence"/>
</dbReference>
<feature type="non-terminal residue" evidence="1">
    <location>
        <position position="98"/>
    </location>
</feature>
<accession>A0A7J7MXZ4</accession>
<reference evidence="1 2" key="1">
    <citation type="journal article" date="2020" name="IScience">
        <title>Genome Sequencing of the Endangered Kingdonia uniflora (Circaeasteraceae, Ranunculales) Reveals Potential Mechanisms of Evolutionary Specialization.</title>
        <authorList>
            <person name="Sun Y."/>
            <person name="Deng T."/>
            <person name="Zhang A."/>
            <person name="Moore M.J."/>
            <person name="Landis J.B."/>
            <person name="Lin N."/>
            <person name="Zhang H."/>
            <person name="Zhang X."/>
            <person name="Huang J."/>
            <person name="Zhang X."/>
            <person name="Sun H."/>
            <person name="Wang H."/>
        </authorList>
    </citation>
    <scope>NUCLEOTIDE SEQUENCE [LARGE SCALE GENOMIC DNA]</scope>
    <source>
        <strain evidence="1">TB1705</strain>
        <tissue evidence="1">Leaf</tissue>
    </source>
</reference>
<evidence type="ECO:0000313" key="2">
    <source>
        <dbReference type="Proteomes" id="UP000541444"/>
    </source>
</evidence>
<dbReference type="EMBL" id="JACGCM010001188">
    <property type="protein sequence ID" value="KAF6159763.1"/>
    <property type="molecule type" value="Genomic_DNA"/>
</dbReference>
<organism evidence="1 2">
    <name type="scientific">Kingdonia uniflora</name>
    <dbReference type="NCBI Taxonomy" id="39325"/>
    <lineage>
        <taxon>Eukaryota</taxon>
        <taxon>Viridiplantae</taxon>
        <taxon>Streptophyta</taxon>
        <taxon>Embryophyta</taxon>
        <taxon>Tracheophyta</taxon>
        <taxon>Spermatophyta</taxon>
        <taxon>Magnoliopsida</taxon>
        <taxon>Ranunculales</taxon>
        <taxon>Circaeasteraceae</taxon>
        <taxon>Kingdonia</taxon>
    </lineage>
</organism>
<gene>
    <name evidence="1" type="ORF">GIB67_030021</name>
</gene>
<evidence type="ECO:0000313" key="1">
    <source>
        <dbReference type="EMBL" id="KAF6159763.1"/>
    </source>
</evidence>
<name>A0A7J7MXZ4_9MAGN</name>
<proteinExistence type="predicted"/>
<keyword evidence="2" id="KW-1185">Reference proteome</keyword>